<dbReference type="EMBL" id="LR798383">
    <property type="protein sequence ID" value="CAB5228151.1"/>
    <property type="molecule type" value="Genomic_DNA"/>
</dbReference>
<proteinExistence type="predicted"/>
<gene>
    <name evidence="1" type="ORF">UFOVP1437_19</name>
    <name evidence="2" type="ORF">UFOVP1531_45</name>
</gene>
<protein>
    <submittedName>
        <fullName evidence="2">Uncharacterized protein</fullName>
    </submittedName>
</protein>
<name>A0A6J7XAW4_9CAUD</name>
<evidence type="ECO:0000313" key="2">
    <source>
        <dbReference type="EMBL" id="CAB5228151.1"/>
    </source>
</evidence>
<accession>A0A6J7XAW4</accession>
<dbReference type="EMBL" id="LR797382">
    <property type="protein sequence ID" value="CAB4212271.1"/>
    <property type="molecule type" value="Genomic_DNA"/>
</dbReference>
<reference evidence="2" key="1">
    <citation type="submission" date="2020-05" db="EMBL/GenBank/DDBJ databases">
        <authorList>
            <person name="Chiriac C."/>
            <person name="Salcher M."/>
            <person name="Ghai R."/>
            <person name="Kavagutti S V."/>
        </authorList>
    </citation>
    <scope>NUCLEOTIDE SEQUENCE</scope>
</reference>
<organism evidence="2">
    <name type="scientific">uncultured Caudovirales phage</name>
    <dbReference type="NCBI Taxonomy" id="2100421"/>
    <lineage>
        <taxon>Viruses</taxon>
        <taxon>Duplodnaviria</taxon>
        <taxon>Heunggongvirae</taxon>
        <taxon>Uroviricota</taxon>
        <taxon>Caudoviricetes</taxon>
        <taxon>Peduoviridae</taxon>
        <taxon>Maltschvirus</taxon>
        <taxon>Maltschvirus maltsch</taxon>
    </lineage>
</organism>
<sequence length="59" mass="7123">MNIIRRFLYPGYDDEDYDQLMKDKKEFKEYAKEHSLYKMWKYDMSIPKEDADFGGGSGK</sequence>
<evidence type="ECO:0000313" key="1">
    <source>
        <dbReference type="EMBL" id="CAB4212271.1"/>
    </source>
</evidence>